<gene>
    <name evidence="1" type="ORF">JKV55_17975</name>
</gene>
<sequence length="66" mass="7370">MSKQEDSDEIALAVDELITGGPFAAGTGSGMSRAEFDDYFKRRFPEQWAEGQPAHTHIKDYSTHTH</sequence>
<comment type="caution">
    <text evidence="1">The sequence shown here is derived from an EMBL/GenBank/DDBJ whole genome shotgun (WGS) entry which is preliminary data.</text>
</comment>
<dbReference type="EMBL" id="JAERTZ010000032">
    <property type="protein sequence ID" value="MBL1379192.1"/>
    <property type="molecule type" value="Genomic_DNA"/>
</dbReference>
<evidence type="ECO:0000313" key="2">
    <source>
        <dbReference type="Proteomes" id="UP000638570"/>
    </source>
</evidence>
<dbReference type="Proteomes" id="UP000638570">
    <property type="component" value="Unassembled WGS sequence"/>
</dbReference>
<evidence type="ECO:0000313" key="1">
    <source>
        <dbReference type="EMBL" id="MBL1379192.1"/>
    </source>
</evidence>
<reference evidence="2" key="1">
    <citation type="submission" date="2021-01" db="EMBL/GenBank/DDBJ databases">
        <title>Genome public.</title>
        <authorList>
            <person name="Liu C."/>
            <person name="Sun Q."/>
        </authorList>
    </citation>
    <scope>NUCLEOTIDE SEQUENCE [LARGE SCALE GENOMIC DNA]</scope>
    <source>
        <strain evidence="2">CGMCC 1.18722</strain>
    </source>
</reference>
<dbReference type="RefSeq" id="WP_202088280.1">
    <property type="nucleotide sequence ID" value="NZ_JAERTZ010000032.1"/>
</dbReference>
<accession>A0ABS1QX28</accession>
<keyword evidence="2" id="KW-1185">Reference proteome</keyword>
<organism evidence="1 2">
    <name type="scientific">Zobellella iuensis</name>
    <dbReference type="NCBI Taxonomy" id="2803811"/>
    <lineage>
        <taxon>Bacteria</taxon>
        <taxon>Pseudomonadati</taxon>
        <taxon>Pseudomonadota</taxon>
        <taxon>Gammaproteobacteria</taxon>
        <taxon>Aeromonadales</taxon>
        <taxon>Aeromonadaceae</taxon>
        <taxon>Zobellella</taxon>
    </lineage>
</organism>
<protein>
    <submittedName>
        <fullName evidence="1">Uncharacterized protein</fullName>
    </submittedName>
</protein>
<proteinExistence type="predicted"/>
<name>A0ABS1QX28_9GAMM</name>